<comment type="caution">
    <text evidence="1">The sequence shown here is derived from an EMBL/GenBank/DDBJ whole genome shotgun (WGS) entry which is preliminary data.</text>
</comment>
<proteinExistence type="predicted"/>
<protein>
    <recommendedName>
        <fullName evidence="3">GLPGLI family protein</fullName>
    </recommendedName>
</protein>
<reference evidence="2" key="1">
    <citation type="journal article" date="2019" name="Int. J. Syst. Evol. Microbiol.">
        <title>The Global Catalogue of Microorganisms (GCM) 10K type strain sequencing project: providing services to taxonomists for standard genome sequencing and annotation.</title>
        <authorList>
            <consortium name="The Broad Institute Genomics Platform"/>
            <consortium name="The Broad Institute Genome Sequencing Center for Infectious Disease"/>
            <person name="Wu L."/>
            <person name="Ma J."/>
        </authorList>
    </citation>
    <scope>NUCLEOTIDE SEQUENCE [LARGE SCALE GENOMIC DNA]</scope>
    <source>
        <strain evidence="2">KCTC 42585</strain>
    </source>
</reference>
<dbReference type="Proteomes" id="UP001597468">
    <property type="component" value="Unassembled WGS sequence"/>
</dbReference>
<sequence>MKFTLLFLFLATANFSYSQFGEPYRATEIVLHSGDTLTGMGKTKNKGFKFRSGSAEKPYYIEYSAIDFIQQKFSGKEWKTFKFFQTNNSDKFIRVEELMVGGPLELYAIVATGNAAVAGGFSFPVTTVTNYLKKSDEEKLTEIGIYDPVFSDYTSKVKNYFSDCPKLLEQIENKKLRFRDGLEKMVEFYNNNCALE</sequence>
<evidence type="ECO:0000313" key="1">
    <source>
        <dbReference type="EMBL" id="MFD2517591.1"/>
    </source>
</evidence>
<accession>A0ABW5IVW4</accession>
<gene>
    <name evidence="1" type="ORF">ACFSTG_06775</name>
</gene>
<evidence type="ECO:0008006" key="3">
    <source>
        <dbReference type="Google" id="ProtNLM"/>
    </source>
</evidence>
<organism evidence="1 2">
    <name type="scientific">Salinimicrobium flavum</name>
    <dbReference type="NCBI Taxonomy" id="1737065"/>
    <lineage>
        <taxon>Bacteria</taxon>
        <taxon>Pseudomonadati</taxon>
        <taxon>Bacteroidota</taxon>
        <taxon>Flavobacteriia</taxon>
        <taxon>Flavobacteriales</taxon>
        <taxon>Flavobacteriaceae</taxon>
        <taxon>Salinimicrobium</taxon>
    </lineage>
</organism>
<dbReference type="RefSeq" id="WP_380750046.1">
    <property type="nucleotide sequence ID" value="NZ_JBHULT010000006.1"/>
</dbReference>
<name>A0ABW5IVW4_9FLAO</name>
<evidence type="ECO:0000313" key="2">
    <source>
        <dbReference type="Proteomes" id="UP001597468"/>
    </source>
</evidence>
<keyword evidence="2" id="KW-1185">Reference proteome</keyword>
<dbReference type="EMBL" id="JBHULT010000006">
    <property type="protein sequence ID" value="MFD2517591.1"/>
    <property type="molecule type" value="Genomic_DNA"/>
</dbReference>